<feature type="transmembrane region" description="Helical" evidence="6">
    <location>
        <begin position="209"/>
        <end position="234"/>
    </location>
</feature>
<dbReference type="InterPro" id="IPR049326">
    <property type="entry name" value="Rhodopsin_dom_fungi"/>
</dbReference>
<feature type="transmembrane region" description="Helical" evidence="6">
    <location>
        <begin position="96"/>
        <end position="119"/>
    </location>
</feature>
<keyword evidence="2 6" id="KW-0812">Transmembrane</keyword>
<evidence type="ECO:0000313" key="9">
    <source>
        <dbReference type="Proteomes" id="UP001150904"/>
    </source>
</evidence>
<dbReference type="GeneID" id="83176464"/>
<feature type="transmembrane region" description="Helical" evidence="6">
    <location>
        <begin position="45"/>
        <end position="64"/>
    </location>
</feature>
<dbReference type="Proteomes" id="UP001150904">
    <property type="component" value="Unassembled WGS sequence"/>
</dbReference>
<evidence type="ECO:0000256" key="6">
    <source>
        <dbReference type="SAM" id="Phobius"/>
    </source>
</evidence>
<evidence type="ECO:0000256" key="3">
    <source>
        <dbReference type="ARBA" id="ARBA00022989"/>
    </source>
</evidence>
<name>A0A9W9NB75_9EURO</name>
<organism evidence="8 9">
    <name type="scientific">Penicillium cinerascens</name>
    <dbReference type="NCBI Taxonomy" id="70096"/>
    <lineage>
        <taxon>Eukaryota</taxon>
        <taxon>Fungi</taxon>
        <taxon>Dikarya</taxon>
        <taxon>Ascomycota</taxon>
        <taxon>Pezizomycotina</taxon>
        <taxon>Eurotiomycetes</taxon>
        <taxon>Eurotiomycetidae</taxon>
        <taxon>Eurotiales</taxon>
        <taxon>Aspergillaceae</taxon>
        <taxon>Penicillium</taxon>
    </lineage>
</organism>
<feature type="domain" description="Rhodopsin" evidence="7">
    <location>
        <begin position="30"/>
        <end position="271"/>
    </location>
</feature>
<feature type="transmembrane region" description="Helical" evidence="6">
    <location>
        <begin position="246"/>
        <end position="270"/>
    </location>
</feature>
<evidence type="ECO:0000256" key="2">
    <source>
        <dbReference type="ARBA" id="ARBA00022692"/>
    </source>
</evidence>
<proteinExistence type="inferred from homology"/>
<comment type="similarity">
    <text evidence="5">Belongs to the SAT4 family.</text>
</comment>
<dbReference type="PANTHER" id="PTHR33048:SF47">
    <property type="entry name" value="INTEGRAL MEMBRANE PROTEIN-RELATED"/>
    <property type="match status" value="1"/>
</dbReference>
<dbReference type="Pfam" id="PF20684">
    <property type="entry name" value="Fung_rhodopsin"/>
    <property type="match status" value="1"/>
</dbReference>
<reference evidence="8" key="2">
    <citation type="journal article" date="2023" name="IMA Fungus">
        <title>Comparative genomic study of the Penicillium genus elucidates a diverse pangenome and 15 lateral gene transfer events.</title>
        <authorList>
            <person name="Petersen C."/>
            <person name="Sorensen T."/>
            <person name="Nielsen M.R."/>
            <person name="Sondergaard T.E."/>
            <person name="Sorensen J.L."/>
            <person name="Fitzpatrick D.A."/>
            <person name="Frisvad J.C."/>
            <person name="Nielsen K.L."/>
        </authorList>
    </citation>
    <scope>NUCLEOTIDE SEQUENCE</scope>
    <source>
        <strain evidence="8">IBT 15544</strain>
    </source>
</reference>
<dbReference type="AlphaFoldDB" id="A0A9W9NB75"/>
<dbReference type="RefSeq" id="XP_058311507.1">
    <property type="nucleotide sequence ID" value="XM_058449163.1"/>
</dbReference>
<reference evidence="8" key="1">
    <citation type="submission" date="2022-12" db="EMBL/GenBank/DDBJ databases">
        <authorList>
            <person name="Petersen C."/>
        </authorList>
    </citation>
    <scope>NUCLEOTIDE SEQUENCE</scope>
    <source>
        <strain evidence="8">IBT 15544</strain>
    </source>
</reference>
<sequence>MADHKEDFGQTLWVVNTIFIVLATFAVLGRFAARRLRKLPLGVDDWIICVALFWDWLLYGISYADTNTYLLPGRINGLCKHRAKLPPQEVVVFEQLLYFFNIFYVLGPPSVKLSLLFLYQRIFKRPYFLRMVYGMIALISTWAIIMLFLAIFNCKPISAFWTHEGTCLNFKQFAIGYAIVNIITDFTIWLMPIPCVWQLQLPKLQKVAVSLIFALGLFDCAVAMARLLISMLVLGKYDSTWLYAKGYMWSIIEVSTGIICTCLPTMWVLLKATFGGKFARIFGMSSEKTGRQRPSNTPWSKAKEGNETGAVIGVKASSSRHCADMFSDLRDPEWDASSRRILVIEEVSVELQPVKQTLSVNAI</sequence>
<gene>
    <name evidence="8" type="ORF">N7498_002101</name>
</gene>
<evidence type="ECO:0000256" key="5">
    <source>
        <dbReference type="ARBA" id="ARBA00038359"/>
    </source>
</evidence>
<keyword evidence="3 6" id="KW-1133">Transmembrane helix</keyword>
<keyword evidence="9" id="KW-1185">Reference proteome</keyword>
<evidence type="ECO:0000256" key="1">
    <source>
        <dbReference type="ARBA" id="ARBA00004141"/>
    </source>
</evidence>
<comment type="caution">
    <text evidence="8">The sequence shown here is derived from an EMBL/GenBank/DDBJ whole genome shotgun (WGS) entry which is preliminary data.</text>
</comment>
<dbReference type="InterPro" id="IPR052337">
    <property type="entry name" value="SAT4-like"/>
</dbReference>
<evidence type="ECO:0000256" key="4">
    <source>
        <dbReference type="ARBA" id="ARBA00023136"/>
    </source>
</evidence>
<dbReference type="GO" id="GO:0016020">
    <property type="term" value="C:membrane"/>
    <property type="evidence" value="ECO:0007669"/>
    <property type="project" value="UniProtKB-SubCell"/>
</dbReference>
<protein>
    <recommendedName>
        <fullName evidence="7">Rhodopsin domain-containing protein</fullName>
    </recommendedName>
</protein>
<dbReference type="PANTHER" id="PTHR33048">
    <property type="entry name" value="PTH11-LIKE INTEGRAL MEMBRANE PROTEIN (AFU_ORTHOLOGUE AFUA_5G11245)"/>
    <property type="match status" value="1"/>
</dbReference>
<evidence type="ECO:0000259" key="7">
    <source>
        <dbReference type="Pfam" id="PF20684"/>
    </source>
</evidence>
<dbReference type="OrthoDB" id="444631at2759"/>
<accession>A0A9W9NB75</accession>
<dbReference type="EMBL" id="JAPQKR010000005">
    <property type="protein sequence ID" value="KAJ5215694.1"/>
    <property type="molecule type" value="Genomic_DNA"/>
</dbReference>
<feature type="transmembrane region" description="Helical" evidence="6">
    <location>
        <begin position="12"/>
        <end position="33"/>
    </location>
</feature>
<feature type="transmembrane region" description="Helical" evidence="6">
    <location>
        <begin position="172"/>
        <end position="197"/>
    </location>
</feature>
<keyword evidence="4 6" id="KW-0472">Membrane</keyword>
<comment type="subcellular location">
    <subcellularLocation>
        <location evidence="1">Membrane</location>
        <topology evidence="1">Multi-pass membrane protein</topology>
    </subcellularLocation>
</comment>
<evidence type="ECO:0000313" key="8">
    <source>
        <dbReference type="EMBL" id="KAJ5215694.1"/>
    </source>
</evidence>
<feature type="transmembrane region" description="Helical" evidence="6">
    <location>
        <begin position="131"/>
        <end position="152"/>
    </location>
</feature>